<dbReference type="GO" id="GO:0003700">
    <property type="term" value="F:DNA-binding transcription factor activity"/>
    <property type="evidence" value="ECO:0007669"/>
    <property type="project" value="TreeGrafter"/>
</dbReference>
<keyword evidence="1 2" id="KW-0238">DNA-binding</keyword>
<evidence type="ECO:0000313" key="5">
    <source>
        <dbReference type="Proteomes" id="UP000633365"/>
    </source>
</evidence>
<name>A0A934WUQ1_9FIRM</name>
<feature type="domain" description="HTH tetR-type" evidence="3">
    <location>
        <begin position="6"/>
        <end position="66"/>
    </location>
</feature>
<dbReference type="GO" id="GO:0000976">
    <property type="term" value="F:transcription cis-regulatory region binding"/>
    <property type="evidence" value="ECO:0007669"/>
    <property type="project" value="TreeGrafter"/>
</dbReference>
<dbReference type="PANTHER" id="PTHR30055:SF146">
    <property type="entry name" value="HTH-TYPE TRANSCRIPTIONAL DUAL REGULATOR CECR"/>
    <property type="match status" value="1"/>
</dbReference>
<comment type="caution">
    <text evidence="4">The sequence shown here is derived from an EMBL/GenBank/DDBJ whole genome shotgun (WGS) entry which is preliminary data.</text>
</comment>
<dbReference type="RefSeq" id="WP_092970505.1">
    <property type="nucleotide sequence ID" value="NZ_JAEQMG010000187.1"/>
</dbReference>
<dbReference type="Pfam" id="PF00440">
    <property type="entry name" value="TetR_N"/>
    <property type="match status" value="1"/>
</dbReference>
<dbReference type="AlphaFoldDB" id="A0A934WUQ1"/>
<dbReference type="PROSITE" id="PS01081">
    <property type="entry name" value="HTH_TETR_1"/>
    <property type="match status" value="1"/>
</dbReference>
<dbReference type="Gene3D" id="1.10.357.10">
    <property type="entry name" value="Tetracycline Repressor, domain 2"/>
    <property type="match status" value="1"/>
</dbReference>
<evidence type="ECO:0000313" key="4">
    <source>
        <dbReference type="EMBL" id="MBK6090220.1"/>
    </source>
</evidence>
<keyword evidence="5" id="KW-1185">Reference proteome</keyword>
<dbReference type="PRINTS" id="PR00455">
    <property type="entry name" value="HTHTETR"/>
</dbReference>
<sequence>MPAKKGNTPSKILNIARGIFLQNSFQGTSMQQIADAVGISAPGIYKHFDSKEALFSALVDPLIESIREILHLAENEKDEMFELEQTDKVWDKDKIFSETLDFIYENFDGMKLLICCADGTRYENIVDRVADYETQIVFRTLPELREKGFSIPLIKKETISLMMRNQYRTYVEFIRNDFSREEADIYIKTAGAFFTSGWRALLGF</sequence>
<proteinExistence type="predicted"/>
<dbReference type="InterPro" id="IPR050109">
    <property type="entry name" value="HTH-type_TetR-like_transc_reg"/>
</dbReference>
<dbReference type="InterPro" id="IPR009057">
    <property type="entry name" value="Homeodomain-like_sf"/>
</dbReference>
<dbReference type="InterPro" id="IPR023772">
    <property type="entry name" value="DNA-bd_HTH_TetR-type_CS"/>
</dbReference>
<dbReference type="PANTHER" id="PTHR30055">
    <property type="entry name" value="HTH-TYPE TRANSCRIPTIONAL REGULATOR RUTR"/>
    <property type="match status" value="1"/>
</dbReference>
<feature type="DNA-binding region" description="H-T-H motif" evidence="2">
    <location>
        <begin position="29"/>
        <end position="48"/>
    </location>
</feature>
<evidence type="ECO:0000256" key="2">
    <source>
        <dbReference type="PROSITE-ProRule" id="PRU00335"/>
    </source>
</evidence>
<dbReference type="Proteomes" id="UP000633365">
    <property type="component" value="Unassembled WGS sequence"/>
</dbReference>
<dbReference type="PROSITE" id="PS50977">
    <property type="entry name" value="HTH_TETR_2"/>
    <property type="match status" value="1"/>
</dbReference>
<gene>
    <name evidence="4" type="ORF">JKK62_16480</name>
</gene>
<evidence type="ECO:0000259" key="3">
    <source>
        <dbReference type="PROSITE" id="PS50977"/>
    </source>
</evidence>
<protein>
    <submittedName>
        <fullName evidence="4">TetR/AcrR family transcriptional regulator</fullName>
    </submittedName>
</protein>
<dbReference type="EMBL" id="JAEQMG010000187">
    <property type="protein sequence ID" value="MBK6090220.1"/>
    <property type="molecule type" value="Genomic_DNA"/>
</dbReference>
<accession>A0A934WUQ1</accession>
<organism evidence="4 5">
    <name type="scientific">Ruminococcus difficilis</name>
    <dbReference type="NCBI Taxonomy" id="2763069"/>
    <lineage>
        <taxon>Bacteria</taxon>
        <taxon>Bacillati</taxon>
        <taxon>Bacillota</taxon>
        <taxon>Clostridia</taxon>
        <taxon>Eubacteriales</taxon>
        <taxon>Oscillospiraceae</taxon>
        <taxon>Ruminococcus</taxon>
    </lineage>
</organism>
<dbReference type="InterPro" id="IPR001647">
    <property type="entry name" value="HTH_TetR"/>
</dbReference>
<evidence type="ECO:0000256" key="1">
    <source>
        <dbReference type="ARBA" id="ARBA00023125"/>
    </source>
</evidence>
<dbReference type="SUPFAM" id="SSF46689">
    <property type="entry name" value="Homeodomain-like"/>
    <property type="match status" value="1"/>
</dbReference>
<reference evidence="4" key="1">
    <citation type="submission" date="2021-01" db="EMBL/GenBank/DDBJ databases">
        <title>Genome public.</title>
        <authorList>
            <person name="Liu C."/>
            <person name="Sun Q."/>
        </authorList>
    </citation>
    <scope>NUCLEOTIDE SEQUENCE</scope>
    <source>
        <strain evidence="4">M6</strain>
    </source>
</reference>